<protein>
    <submittedName>
        <fullName evidence="1">Uncharacterized protein</fullName>
    </submittedName>
</protein>
<proteinExistence type="predicted"/>
<organism evidence="1 2">
    <name type="scientific">Chitinophaga niabensis</name>
    <dbReference type="NCBI Taxonomy" id="536979"/>
    <lineage>
        <taxon>Bacteria</taxon>
        <taxon>Pseudomonadati</taxon>
        <taxon>Bacteroidota</taxon>
        <taxon>Chitinophagia</taxon>
        <taxon>Chitinophagales</taxon>
        <taxon>Chitinophagaceae</taxon>
        <taxon>Chitinophaga</taxon>
    </lineage>
</organism>
<evidence type="ECO:0000313" key="1">
    <source>
        <dbReference type="EMBL" id="SIO53943.1"/>
    </source>
</evidence>
<accession>A0A1N6KBW7</accession>
<evidence type="ECO:0000313" key="2">
    <source>
        <dbReference type="Proteomes" id="UP000185003"/>
    </source>
</evidence>
<dbReference type="Proteomes" id="UP000185003">
    <property type="component" value="Unassembled WGS sequence"/>
</dbReference>
<sequence length="126" mass="14575">MLTKYEKLKTRLIETYKVLLSEFENDIKSGIEEGIYDNNENEKNVKFIQEAKNVINEFCSYYPAIFIYIEGGNIQGASASEGIQLNKFDLDDYKVLSNDEEQEYTPESWGQLISEMSNSGEIRSIY</sequence>
<dbReference type="EMBL" id="FSRA01000002">
    <property type="protein sequence ID" value="SIO53943.1"/>
    <property type="molecule type" value="Genomic_DNA"/>
</dbReference>
<gene>
    <name evidence="1" type="ORF">SAMN04488055_5509</name>
</gene>
<name>A0A1N6KBW7_9BACT</name>
<reference evidence="1 2" key="1">
    <citation type="submission" date="2016-11" db="EMBL/GenBank/DDBJ databases">
        <authorList>
            <person name="Jaros S."/>
            <person name="Januszkiewicz K."/>
            <person name="Wedrychowicz H."/>
        </authorList>
    </citation>
    <scope>NUCLEOTIDE SEQUENCE [LARGE SCALE GENOMIC DNA]</scope>
    <source>
        <strain evidence="1 2">DSM 24787</strain>
    </source>
</reference>
<dbReference type="AlphaFoldDB" id="A0A1N6KBW7"/>
<keyword evidence="2" id="KW-1185">Reference proteome</keyword>
<dbReference type="STRING" id="536979.SAMN04488055_5509"/>